<evidence type="ECO:0000313" key="4">
    <source>
        <dbReference type="Proteomes" id="UP000757232"/>
    </source>
</evidence>
<reference evidence="3" key="1">
    <citation type="submission" date="2016-06" db="EMBL/GenBank/DDBJ databases">
        <title>Draft Genome sequence of the fungus Inonotus baumii.</title>
        <authorList>
            <person name="Zhu H."/>
            <person name="Lin W."/>
        </authorList>
    </citation>
    <scope>NUCLEOTIDE SEQUENCE</scope>
    <source>
        <strain evidence="3">821</strain>
    </source>
</reference>
<evidence type="ECO:0000256" key="2">
    <source>
        <dbReference type="SAM" id="SignalP"/>
    </source>
</evidence>
<sequence length="194" mass="18384">MQFHLASLFAIVAAIGAAAQTLQIDTPACLSSSLGAVEKALITSVQPGGEPSAAALVDFGEQSGNSLTWVVNIEAGTSIGLTIRDQTGTVANSAPLTVGSSSDSSCLSASLSVSEGSSTPRSTSTSAGSATTTGVSATTTGASSTSTRASGTSGSGSGSSSASATSAESSNAAVPFAQIGSAGAIGAFIAAVLA</sequence>
<keyword evidence="4" id="KW-1185">Reference proteome</keyword>
<dbReference type="EMBL" id="LNZH02000214">
    <property type="protein sequence ID" value="OCB84703.1"/>
    <property type="molecule type" value="Genomic_DNA"/>
</dbReference>
<feature type="signal peptide" evidence="2">
    <location>
        <begin position="1"/>
        <end position="19"/>
    </location>
</feature>
<gene>
    <name evidence="3" type="ORF">A7U60_g8224</name>
</gene>
<keyword evidence="2" id="KW-0732">Signal</keyword>
<comment type="caution">
    <text evidence="3">The sequence shown here is derived from an EMBL/GenBank/DDBJ whole genome shotgun (WGS) entry which is preliminary data.</text>
</comment>
<dbReference type="Proteomes" id="UP000757232">
    <property type="component" value="Unassembled WGS sequence"/>
</dbReference>
<proteinExistence type="predicted"/>
<dbReference type="OrthoDB" id="3362246at2759"/>
<dbReference type="AlphaFoldDB" id="A0A9Q5HRL1"/>
<organism evidence="3 4">
    <name type="scientific">Sanghuangporus baumii</name>
    <name type="common">Phellinus baumii</name>
    <dbReference type="NCBI Taxonomy" id="108892"/>
    <lineage>
        <taxon>Eukaryota</taxon>
        <taxon>Fungi</taxon>
        <taxon>Dikarya</taxon>
        <taxon>Basidiomycota</taxon>
        <taxon>Agaricomycotina</taxon>
        <taxon>Agaricomycetes</taxon>
        <taxon>Hymenochaetales</taxon>
        <taxon>Hymenochaetaceae</taxon>
        <taxon>Sanghuangporus</taxon>
    </lineage>
</organism>
<evidence type="ECO:0000256" key="1">
    <source>
        <dbReference type="SAM" id="MobiDB-lite"/>
    </source>
</evidence>
<accession>A0A9Q5HRL1</accession>
<protein>
    <recommendedName>
        <fullName evidence="5">GPI anchored protein</fullName>
    </recommendedName>
</protein>
<feature type="region of interest" description="Disordered" evidence="1">
    <location>
        <begin position="110"/>
        <end position="165"/>
    </location>
</feature>
<evidence type="ECO:0000313" key="3">
    <source>
        <dbReference type="EMBL" id="OCB84703.1"/>
    </source>
</evidence>
<feature type="chain" id="PRO_5040310172" description="GPI anchored protein" evidence="2">
    <location>
        <begin position="20"/>
        <end position="194"/>
    </location>
</feature>
<name>A0A9Q5HRL1_SANBA</name>
<evidence type="ECO:0008006" key="5">
    <source>
        <dbReference type="Google" id="ProtNLM"/>
    </source>
</evidence>